<evidence type="ECO:0000256" key="2">
    <source>
        <dbReference type="ARBA" id="ARBA00022729"/>
    </source>
</evidence>
<keyword evidence="3 10" id="KW-1015">Disulfide bond</keyword>
<keyword evidence="9 13" id="KW-0862">Zinc</keyword>
<dbReference type="PANTHER" id="PTHR10514:SF27">
    <property type="entry name" value="ANGIOTENSIN-CONVERTING ENZYME"/>
    <property type="match status" value="1"/>
</dbReference>
<evidence type="ECO:0000256" key="9">
    <source>
        <dbReference type="PIRSR" id="PIRSR601548-3"/>
    </source>
</evidence>
<dbReference type="EnsemblMetazoa" id="HelroT76483">
    <property type="protein sequence ID" value="HelroP76483"/>
    <property type="gene ID" value="HelroG76483"/>
</dbReference>
<dbReference type="InParanoid" id="T1G2K4"/>
<dbReference type="PANTHER" id="PTHR10514">
    <property type="entry name" value="ANGIOTENSIN-CONVERTING ENZYME"/>
    <property type="match status" value="1"/>
</dbReference>
<dbReference type="eggNOG" id="KOG3690">
    <property type="taxonomic scope" value="Eukaryota"/>
</dbReference>
<keyword evidence="9 13" id="KW-0479">Metal-binding</keyword>
<dbReference type="Pfam" id="PF01401">
    <property type="entry name" value="Peptidase_M2"/>
    <property type="match status" value="1"/>
</dbReference>
<evidence type="ECO:0000256" key="7">
    <source>
        <dbReference type="PIRSR" id="PIRSR601548-11"/>
    </source>
</evidence>
<dbReference type="GeneID" id="20215302"/>
<dbReference type="Proteomes" id="UP000015101">
    <property type="component" value="Unassembled WGS sequence"/>
</dbReference>
<keyword evidence="4 6" id="KW-0325">Glycoprotein</keyword>
<name>T1G2K4_HELRO</name>
<dbReference type="GO" id="GO:0005886">
    <property type="term" value="C:plasma membrane"/>
    <property type="evidence" value="ECO:0000318"/>
    <property type="project" value="GO_Central"/>
</dbReference>
<keyword evidence="13" id="KW-0378">Hydrolase</keyword>
<feature type="active site" description="Proton acceptor 2" evidence="7">
    <location>
        <position position="267"/>
    </location>
</feature>
<reference evidence="16" key="1">
    <citation type="submission" date="2012-12" db="EMBL/GenBank/DDBJ databases">
        <authorList>
            <person name="Hellsten U."/>
            <person name="Grimwood J."/>
            <person name="Chapman J.A."/>
            <person name="Shapiro H."/>
            <person name="Aerts A."/>
            <person name="Otillar R.P."/>
            <person name="Terry A.Y."/>
            <person name="Boore J.L."/>
            <person name="Simakov O."/>
            <person name="Marletaz F."/>
            <person name="Cho S.-J."/>
            <person name="Edsinger-Gonzales E."/>
            <person name="Havlak P."/>
            <person name="Kuo D.-H."/>
            <person name="Larsson T."/>
            <person name="Lv J."/>
            <person name="Arendt D."/>
            <person name="Savage R."/>
            <person name="Osoegawa K."/>
            <person name="de Jong P."/>
            <person name="Lindberg D.R."/>
            <person name="Seaver E.C."/>
            <person name="Weisblat D.A."/>
            <person name="Putnam N.H."/>
            <person name="Grigoriev I.V."/>
            <person name="Rokhsar D.S."/>
        </authorList>
    </citation>
    <scope>NUCLEOTIDE SEQUENCE</scope>
</reference>
<feature type="binding site" evidence="8">
    <location>
        <position position="405"/>
    </location>
    <ligand>
        <name>chloride</name>
        <dbReference type="ChEBI" id="CHEBI:17996"/>
        <label>1</label>
    </ligand>
</feature>
<sequence length="502" mass="57740">VLVSMSEKDATATIINPINNQSYALEPGIVDVMSQSRDYNELLWAWLGWHNNAGRAVKEEFSEMVQLLNKCAQENGYKDASVVWKLGDYDDAGIESSMDALMAEIMPLYRKLHAFVRKKLYDFYIKKNSSSSTTKFGEVAEEINKFEPDGYIPAHILGNIFCQHWTNILDLVLPFPGAPPTDLTSVMKKKNFTVHKMFKVAEEFFTSMGFQPMTAIFWKESVVQRPADPNVKMVCHASAFDMVRKDDYRIKMCAQVVEDDFHTVHHEMGHVVYFMEYQHLPRIFTNGANSAFHEAVGDTIGLSTTTSKHLKSVGLSSDDDEDGVTQNDDLMERALEKLAFIPYGYIIDKWRFRAFRGDITPDQYNDDWWRLIRKYQGLNAPVVRKFTDFDPGAKHHVPANVPYSRYFFSYIGQFQFYESLCREAGERGPLYNCDFYRSKKAGRKLGRMLKKGNSVPWRALMRELTGQSDFKTSSILKYFKPLSDWLDENIKDVPIGWPSGDE</sequence>
<comment type="cofactor">
    <cofactor evidence="13">
        <name>Zn(2+)</name>
        <dbReference type="ChEBI" id="CHEBI:29105"/>
    </cofactor>
    <text evidence="13">Binds 1 zinc ion per subunit.</text>
</comment>
<proteinExistence type="inferred from homology"/>
<feature type="active site" description="Proton acceptor 1" evidence="5">
    <location>
        <position position="267"/>
    </location>
</feature>
<keyword evidence="16" id="KW-1185">Reference proteome</keyword>
<evidence type="ECO:0000256" key="8">
    <source>
        <dbReference type="PIRSR" id="PIRSR601548-2"/>
    </source>
</evidence>
<evidence type="ECO:0000256" key="1">
    <source>
        <dbReference type="ARBA" id="ARBA00008139"/>
    </source>
</evidence>
<dbReference type="OMA" id="KMCTEAN"/>
<evidence type="ECO:0000256" key="5">
    <source>
        <dbReference type="PIRSR" id="PIRSR601548-1"/>
    </source>
</evidence>
<keyword evidence="13" id="KW-0482">Metalloprotease</keyword>
<dbReference type="PRINTS" id="PR00791">
    <property type="entry name" value="PEPDIPTASEA"/>
</dbReference>
<reference evidence="14 16" key="2">
    <citation type="journal article" date="2013" name="Nature">
        <title>Insights into bilaterian evolution from three spiralian genomes.</title>
        <authorList>
            <person name="Simakov O."/>
            <person name="Marletaz F."/>
            <person name="Cho S.J."/>
            <person name="Edsinger-Gonzales E."/>
            <person name="Havlak P."/>
            <person name="Hellsten U."/>
            <person name="Kuo D.H."/>
            <person name="Larsson T."/>
            <person name="Lv J."/>
            <person name="Arendt D."/>
            <person name="Savage R."/>
            <person name="Osoegawa K."/>
            <person name="de Jong P."/>
            <person name="Grimwood J."/>
            <person name="Chapman J.A."/>
            <person name="Shapiro H."/>
            <person name="Aerts A."/>
            <person name="Otillar R.P."/>
            <person name="Terry A.Y."/>
            <person name="Boore J.L."/>
            <person name="Grigoriev I.V."/>
            <person name="Lindberg D.R."/>
            <person name="Seaver E.C."/>
            <person name="Weisblat D.A."/>
            <person name="Putnam N.H."/>
            <person name="Rokhsar D.S."/>
        </authorList>
    </citation>
    <scope>NUCLEOTIDE SEQUENCE</scope>
</reference>
<dbReference type="CTD" id="20215302"/>
<dbReference type="Gene3D" id="1.10.1370.30">
    <property type="match status" value="1"/>
</dbReference>
<feature type="binding site" evidence="9">
    <location>
        <position position="294"/>
    </location>
    <ligand>
        <name>Zn(2+)</name>
        <dbReference type="ChEBI" id="CHEBI:29105"/>
        <label>1</label>
        <note>catalytic</note>
    </ligand>
</feature>
<evidence type="ECO:0000256" key="4">
    <source>
        <dbReference type="ARBA" id="ARBA00023180"/>
    </source>
</evidence>
<keyword evidence="2" id="KW-0732">Signal</keyword>
<feature type="binding site" evidence="9">
    <location>
        <position position="266"/>
    </location>
    <ligand>
        <name>Zn(2+)</name>
        <dbReference type="ChEBI" id="CHEBI:29105"/>
        <label>1</label>
        <note>catalytic</note>
    </ligand>
</feature>
<dbReference type="CDD" id="cd06461">
    <property type="entry name" value="M2_ACE"/>
    <property type="match status" value="1"/>
</dbReference>
<feature type="binding site" evidence="11">
    <location>
        <position position="266"/>
    </location>
    <ligand>
        <name>Zn(2+)</name>
        <dbReference type="ChEBI" id="CHEBI:29105"/>
        <label>2</label>
        <note>catalytic</note>
    </ligand>
</feature>
<dbReference type="AlphaFoldDB" id="T1G2K4"/>
<dbReference type="GO" id="GO:0006508">
    <property type="term" value="P:proteolysis"/>
    <property type="evidence" value="ECO:0007669"/>
    <property type="project" value="UniProtKB-KW"/>
</dbReference>
<comment type="caution">
    <text evidence="12">Lacks conserved residue(s) required for the propagation of feature annotation.</text>
</comment>
<dbReference type="GO" id="GO:0005615">
    <property type="term" value="C:extracellular space"/>
    <property type="evidence" value="ECO:0000318"/>
    <property type="project" value="GO_Central"/>
</dbReference>
<dbReference type="GO" id="GO:0008241">
    <property type="term" value="F:peptidyl-dipeptidase activity"/>
    <property type="evidence" value="ECO:0007669"/>
    <property type="project" value="InterPro"/>
</dbReference>
<dbReference type="RefSeq" id="XP_009014487.1">
    <property type="nucleotide sequence ID" value="XM_009016239.1"/>
</dbReference>
<protein>
    <recommendedName>
        <fullName evidence="13">Angiotensin-converting enzyme</fullName>
        <ecNumber evidence="13">3.4.-.-</ecNumber>
    </recommendedName>
</protein>
<dbReference type="KEGG" id="hro:HELRODRAFT_76483"/>
<dbReference type="InterPro" id="IPR001548">
    <property type="entry name" value="Peptidase_M2"/>
</dbReference>
<feature type="binding site" evidence="11">
    <location>
        <position position="294"/>
    </location>
    <ligand>
        <name>Zn(2+)</name>
        <dbReference type="ChEBI" id="CHEBI:29105"/>
        <label>2</label>
        <note>catalytic</note>
    </ligand>
</feature>
<dbReference type="OrthoDB" id="10029630at2759"/>
<feature type="disulfide bond" evidence="10 12">
    <location>
        <begin position="235"/>
        <end position="253"/>
    </location>
</feature>
<evidence type="ECO:0000256" key="13">
    <source>
        <dbReference type="RuleBase" id="RU361144"/>
    </source>
</evidence>
<dbReference type="EMBL" id="KB096222">
    <property type="protein sequence ID" value="ESO07109.1"/>
    <property type="molecule type" value="Genomic_DNA"/>
</dbReference>
<feature type="binding site" evidence="8">
    <location>
        <position position="89"/>
    </location>
    <ligand>
        <name>chloride</name>
        <dbReference type="ChEBI" id="CHEBI:17996"/>
        <label>1</label>
    </ligand>
</feature>
<evidence type="ECO:0000313" key="15">
    <source>
        <dbReference type="EnsemblMetazoa" id="HelroP76483"/>
    </source>
</evidence>
<evidence type="ECO:0000313" key="14">
    <source>
        <dbReference type="EMBL" id="ESO07109.1"/>
    </source>
</evidence>
<gene>
    <name evidence="15" type="primary">20215302</name>
    <name evidence="14" type="ORF">HELRODRAFT_76483</name>
</gene>
<feature type="disulfide bond" evidence="10">
    <location>
        <begin position="421"/>
        <end position="433"/>
    </location>
</feature>
<reference evidence="15" key="3">
    <citation type="submission" date="2015-06" db="UniProtKB">
        <authorList>
            <consortium name="EnsemblMetazoa"/>
        </authorList>
    </citation>
    <scope>IDENTIFICATION</scope>
</reference>
<dbReference type="EC" id="3.4.-.-" evidence="13"/>
<feature type="active site" description="Proton donor 1" evidence="5">
    <location>
        <position position="396"/>
    </location>
</feature>
<evidence type="ECO:0000313" key="16">
    <source>
        <dbReference type="Proteomes" id="UP000015101"/>
    </source>
</evidence>
<keyword evidence="13" id="KW-0121">Carboxypeptidase</keyword>
<dbReference type="EMBL" id="AMQM01003545">
    <property type="status" value="NOT_ANNOTATED_CDS"/>
    <property type="molecule type" value="Genomic_DNA"/>
</dbReference>
<evidence type="ECO:0000256" key="10">
    <source>
        <dbReference type="PIRSR" id="PIRSR601548-4"/>
    </source>
</evidence>
<feature type="active site" description="Proton donor 2" evidence="7">
    <location>
        <position position="396"/>
    </location>
</feature>
<keyword evidence="13" id="KW-0645">Protease</keyword>
<feature type="glycosylation site" description="N-linked (GlcNAc...) asparagine; partial" evidence="6">
    <location>
        <position position="19"/>
    </location>
</feature>
<dbReference type="PROSITE" id="PS52011">
    <property type="entry name" value="PEPTIDASE_M2"/>
    <property type="match status" value="1"/>
</dbReference>
<dbReference type="SUPFAM" id="SSF55486">
    <property type="entry name" value="Metalloproteases ('zincins'), catalytic domain"/>
    <property type="match status" value="1"/>
</dbReference>
<evidence type="ECO:0000256" key="6">
    <source>
        <dbReference type="PIRSR" id="PIRSR601548-10"/>
    </source>
</evidence>
<evidence type="ECO:0000256" key="3">
    <source>
        <dbReference type="ARBA" id="ARBA00023157"/>
    </source>
</evidence>
<accession>T1G2K4</accession>
<dbReference type="GO" id="GO:0004180">
    <property type="term" value="F:carboxypeptidase activity"/>
    <property type="evidence" value="ECO:0007669"/>
    <property type="project" value="UniProtKB-KW"/>
</dbReference>
<dbReference type="HOGENOM" id="CLU_014364_3_2_1"/>
<evidence type="ECO:0000256" key="11">
    <source>
        <dbReference type="PIRSR" id="PIRSR601548-8"/>
    </source>
</evidence>
<evidence type="ECO:0000256" key="12">
    <source>
        <dbReference type="PROSITE-ProRule" id="PRU01355"/>
    </source>
</evidence>
<comment type="similarity">
    <text evidence="1 12 13">Belongs to the peptidase M2 family.</text>
</comment>
<feature type="binding site" evidence="9">
    <location>
        <position position="270"/>
    </location>
    <ligand>
        <name>Zn(2+)</name>
        <dbReference type="ChEBI" id="CHEBI:29105"/>
        <label>1</label>
        <note>catalytic</note>
    </ligand>
</feature>
<feature type="binding site" evidence="11">
    <location>
        <position position="270"/>
    </location>
    <ligand>
        <name>Zn(2+)</name>
        <dbReference type="ChEBI" id="CHEBI:29105"/>
        <label>2</label>
        <note>catalytic</note>
    </ligand>
</feature>
<organism evidence="15 16">
    <name type="scientific">Helobdella robusta</name>
    <name type="common">Californian leech</name>
    <dbReference type="NCBI Taxonomy" id="6412"/>
    <lineage>
        <taxon>Eukaryota</taxon>
        <taxon>Metazoa</taxon>
        <taxon>Spiralia</taxon>
        <taxon>Lophotrochozoa</taxon>
        <taxon>Annelida</taxon>
        <taxon>Clitellata</taxon>
        <taxon>Hirudinea</taxon>
        <taxon>Rhynchobdellida</taxon>
        <taxon>Glossiphoniidae</taxon>
        <taxon>Helobdella</taxon>
    </lineage>
</organism>
<dbReference type="GO" id="GO:0008237">
    <property type="term" value="F:metallopeptidase activity"/>
    <property type="evidence" value="ECO:0000318"/>
    <property type="project" value="GO_Central"/>
</dbReference>
<dbReference type="GO" id="GO:0046872">
    <property type="term" value="F:metal ion binding"/>
    <property type="evidence" value="ECO:0007669"/>
    <property type="project" value="UniProtKB-KW"/>
</dbReference>